<reference evidence="2" key="1">
    <citation type="submission" date="2017-03" db="EMBL/GenBank/DDBJ databases">
        <title>Genomes of endolithic fungi from Antarctica.</title>
        <authorList>
            <person name="Coleine C."/>
            <person name="Masonjones S."/>
            <person name="Stajich J.E."/>
        </authorList>
    </citation>
    <scope>NUCLEOTIDE SEQUENCE [LARGE SCALE GENOMIC DNA]</scope>
    <source>
        <strain evidence="2">CCFEE 5527</strain>
    </source>
</reference>
<gene>
    <name evidence="1" type="ORF">B0A48_17828</name>
</gene>
<name>A0A1V8SAU1_9PEZI</name>
<evidence type="ECO:0000313" key="1">
    <source>
        <dbReference type="EMBL" id="OQN96266.1"/>
    </source>
</evidence>
<dbReference type="EMBL" id="NAJO01000069">
    <property type="protein sequence ID" value="OQN96266.1"/>
    <property type="molecule type" value="Genomic_DNA"/>
</dbReference>
<evidence type="ECO:0000313" key="2">
    <source>
        <dbReference type="Proteomes" id="UP000192596"/>
    </source>
</evidence>
<accession>A0A1V8SAU1</accession>
<keyword evidence="2" id="KW-1185">Reference proteome</keyword>
<dbReference type="InParanoid" id="A0A1V8SAU1"/>
<sequence length="304" mass="34464">MAQSSALVQVFNTFDLCERVLLSCDISSVLHLCRTAHLFNNTCGASTRVQRHLFLAPLPDNGLHYTFDPFERTMYTPSALAESEADPHFVPDSVPRYTTSIKDLRLNDMLFEWKPHVYDDAPDPHLLKRCTARAKLSCRFRARLNKEMRIDSSFNKHSSAMGMYLTQPPVTSASVVIPNDYSATIVVANPAGLKFGDVWSAFVEEVRVDQGPSVSDWLCDGRWTELNFTVSLRPYNNVVMLTSLEQRRLHWQGTFPNAVQRIVATIESQKAVKEAEERREAEREGLKLTCDLDEHMSPSDFGYA</sequence>
<organism evidence="1 2">
    <name type="scientific">Cryoendolithus antarcticus</name>
    <dbReference type="NCBI Taxonomy" id="1507870"/>
    <lineage>
        <taxon>Eukaryota</taxon>
        <taxon>Fungi</taxon>
        <taxon>Dikarya</taxon>
        <taxon>Ascomycota</taxon>
        <taxon>Pezizomycotina</taxon>
        <taxon>Dothideomycetes</taxon>
        <taxon>Dothideomycetidae</taxon>
        <taxon>Cladosporiales</taxon>
        <taxon>Cladosporiaceae</taxon>
        <taxon>Cryoendolithus</taxon>
    </lineage>
</organism>
<dbReference type="Proteomes" id="UP000192596">
    <property type="component" value="Unassembled WGS sequence"/>
</dbReference>
<protein>
    <submittedName>
        <fullName evidence="1">Uncharacterized protein</fullName>
    </submittedName>
</protein>
<dbReference type="AlphaFoldDB" id="A0A1V8SAU1"/>
<proteinExistence type="predicted"/>
<comment type="caution">
    <text evidence="1">The sequence shown here is derived from an EMBL/GenBank/DDBJ whole genome shotgun (WGS) entry which is preliminary data.</text>
</comment>